<dbReference type="SMART" id="SM00448">
    <property type="entry name" value="REC"/>
    <property type="match status" value="1"/>
</dbReference>
<reference evidence="4 5" key="1">
    <citation type="submission" date="2019-12" db="EMBL/GenBank/DDBJ databases">
        <title>Comparative genomics gives insights into the taxonomy of the Azoarcus-Aromatoleum group and reveals separate origins of nif in the plant-associated Azoarcus and non-plant-associated Aromatoleum sub-groups.</title>
        <authorList>
            <person name="Lafos M."/>
            <person name="Maluk M."/>
            <person name="Batista M."/>
            <person name="Junghare M."/>
            <person name="Carmona M."/>
            <person name="Faoro H."/>
            <person name="Cruz L.M."/>
            <person name="Battistoni F."/>
            <person name="De Souza E."/>
            <person name="Pedrosa F."/>
            <person name="Chen W.-M."/>
            <person name="Poole P.S."/>
            <person name="Dixon R.A."/>
            <person name="James E.K."/>
        </authorList>
    </citation>
    <scope>NUCLEOTIDE SEQUENCE [LARGE SCALE GENOMIC DNA]</scope>
    <source>
        <strain evidence="4 5">22Lin</strain>
    </source>
</reference>
<proteinExistence type="predicted"/>
<evidence type="ECO:0000256" key="2">
    <source>
        <dbReference type="PROSITE-ProRule" id="PRU00169"/>
    </source>
</evidence>
<comment type="caution">
    <text evidence="4">The sequence shown here is derived from an EMBL/GenBank/DDBJ whole genome shotgun (WGS) entry which is preliminary data.</text>
</comment>
<dbReference type="RefSeq" id="WP_169262059.1">
    <property type="nucleotide sequence ID" value="NZ_WTVQ01000044.1"/>
</dbReference>
<evidence type="ECO:0000313" key="5">
    <source>
        <dbReference type="Proteomes" id="UP000648984"/>
    </source>
</evidence>
<keyword evidence="1 2" id="KW-0597">Phosphoprotein</keyword>
<organism evidence="4 5">
    <name type="scientific">Aromatoleum diolicum</name>
    <dbReference type="NCBI Taxonomy" id="75796"/>
    <lineage>
        <taxon>Bacteria</taxon>
        <taxon>Pseudomonadati</taxon>
        <taxon>Pseudomonadota</taxon>
        <taxon>Betaproteobacteria</taxon>
        <taxon>Rhodocyclales</taxon>
        <taxon>Rhodocyclaceae</taxon>
        <taxon>Aromatoleum</taxon>
    </lineage>
</organism>
<accession>A0ABX1QER8</accession>
<sequence length="198" mass="22209">MNRILILDDEESILKALRRLLMLTPCVVGDKHFKLVVDCFSVPQQALEKAHNTAYDLVLSDYRMPGMDGVQFLKAFRELQPNSARLILSGYADLNGLIAAINDAGISRFLSKPWNDYELVAAIAQALALRELTVENLRLADETRLAKGRISSQQLERNRLESEEPGITRVIWGPDGSVLLDESLLDEPLPDDWKPGPR</sequence>
<dbReference type="Gene3D" id="3.40.50.2300">
    <property type="match status" value="1"/>
</dbReference>
<dbReference type="Pfam" id="PF00072">
    <property type="entry name" value="Response_reg"/>
    <property type="match status" value="1"/>
</dbReference>
<dbReference type="PANTHER" id="PTHR44591">
    <property type="entry name" value="STRESS RESPONSE REGULATOR PROTEIN 1"/>
    <property type="match status" value="1"/>
</dbReference>
<protein>
    <submittedName>
        <fullName evidence="4">Response regulator</fullName>
    </submittedName>
</protein>
<dbReference type="EMBL" id="WTVQ01000044">
    <property type="protein sequence ID" value="NMG76924.1"/>
    <property type="molecule type" value="Genomic_DNA"/>
</dbReference>
<dbReference type="CDD" id="cd17569">
    <property type="entry name" value="REC_HupR-like"/>
    <property type="match status" value="1"/>
</dbReference>
<dbReference type="InterPro" id="IPR050595">
    <property type="entry name" value="Bact_response_regulator"/>
</dbReference>
<dbReference type="SUPFAM" id="SSF52172">
    <property type="entry name" value="CheY-like"/>
    <property type="match status" value="1"/>
</dbReference>
<feature type="domain" description="Response regulatory" evidence="3">
    <location>
        <begin position="3"/>
        <end position="127"/>
    </location>
</feature>
<evidence type="ECO:0000256" key="1">
    <source>
        <dbReference type="ARBA" id="ARBA00022553"/>
    </source>
</evidence>
<dbReference type="Proteomes" id="UP000648984">
    <property type="component" value="Unassembled WGS sequence"/>
</dbReference>
<keyword evidence="5" id="KW-1185">Reference proteome</keyword>
<gene>
    <name evidence="4" type="ORF">GPA25_19410</name>
</gene>
<dbReference type="InterPro" id="IPR011006">
    <property type="entry name" value="CheY-like_superfamily"/>
</dbReference>
<dbReference type="InterPro" id="IPR001789">
    <property type="entry name" value="Sig_transdc_resp-reg_receiver"/>
</dbReference>
<feature type="modified residue" description="4-aspartylphosphate" evidence="2">
    <location>
        <position position="61"/>
    </location>
</feature>
<name>A0ABX1QER8_9RHOO</name>
<evidence type="ECO:0000313" key="4">
    <source>
        <dbReference type="EMBL" id="NMG76924.1"/>
    </source>
</evidence>
<dbReference type="PANTHER" id="PTHR44591:SF19">
    <property type="entry name" value="TWO-COMPONENT RESPONSE REGULATOR-RELATED"/>
    <property type="match status" value="1"/>
</dbReference>
<dbReference type="PROSITE" id="PS50110">
    <property type="entry name" value="RESPONSE_REGULATORY"/>
    <property type="match status" value="1"/>
</dbReference>
<evidence type="ECO:0000259" key="3">
    <source>
        <dbReference type="PROSITE" id="PS50110"/>
    </source>
</evidence>